<reference evidence="6" key="1">
    <citation type="journal article" date="2020" name="mSystems">
        <title>Genome- and Community-Level Interaction Insights into Carbon Utilization and Element Cycling Functions of Hydrothermarchaeota in Hydrothermal Sediment.</title>
        <authorList>
            <person name="Zhou Z."/>
            <person name="Liu Y."/>
            <person name="Xu W."/>
            <person name="Pan J."/>
            <person name="Luo Z.H."/>
            <person name="Li M."/>
        </authorList>
    </citation>
    <scope>NUCLEOTIDE SEQUENCE [LARGE SCALE GENOMIC DNA]</scope>
    <source>
        <strain evidence="6">HyVt-527</strain>
    </source>
</reference>
<dbReference type="SUPFAM" id="SSF63411">
    <property type="entry name" value="LuxS/MPP-like metallohydrolase"/>
    <property type="match status" value="2"/>
</dbReference>
<dbReference type="InterPro" id="IPR050361">
    <property type="entry name" value="MPP/UQCRC_Complex"/>
</dbReference>
<feature type="domain" description="Peptidase M16 C-terminal" evidence="5">
    <location>
        <begin position="168"/>
        <end position="342"/>
    </location>
</feature>
<comment type="cofactor">
    <cofactor evidence="1">
        <name>Zn(2+)</name>
        <dbReference type="ChEBI" id="CHEBI:29105"/>
    </cofactor>
</comment>
<dbReference type="GO" id="GO:0006508">
    <property type="term" value="P:proteolysis"/>
    <property type="evidence" value="ECO:0007669"/>
    <property type="project" value="InterPro"/>
</dbReference>
<comment type="caution">
    <text evidence="6">The sequence shown here is derived from an EMBL/GenBank/DDBJ whole genome shotgun (WGS) entry which is preliminary data.</text>
</comment>
<dbReference type="PANTHER" id="PTHR11851">
    <property type="entry name" value="METALLOPROTEASE"/>
    <property type="match status" value="1"/>
</dbReference>
<dbReference type="InterPro" id="IPR001431">
    <property type="entry name" value="Pept_M16_Zn_BS"/>
</dbReference>
<comment type="similarity">
    <text evidence="2 3">Belongs to the peptidase M16 family.</text>
</comment>
<evidence type="ECO:0000256" key="2">
    <source>
        <dbReference type="ARBA" id="ARBA00007261"/>
    </source>
</evidence>
<dbReference type="Pfam" id="PF05193">
    <property type="entry name" value="Peptidase_M16_C"/>
    <property type="match status" value="1"/>
</dbReference>
<dbReference type="PROSITE" id="PS00143">
    <property type="entry name" value="INSULINASE"/>
    <property type="match status" value="1"/>
</dbReference>
<dbReference type="GO" id="GO:0004222">
    <property type="term" value="F:metalloendopeptidase activity"/>
    <property type="evidence" value="ECO:0007669"/>
    <property type="project" value="InterPro"/>
</dbReference>
<feature type="domain" description="Peptidase M16 N-terminal" evidence="4">
    <location>
        <begin position="16"/>
        <end position="162"/>
    </location>
</feature>
<evidence type="ECO:0000259" key="5">
    <source>
        <dbReference type="Pfam" id="PF05193"/>
    </source>
</evidence>
<evidence type="ECO:0000256" key="3">
    <source>
        <dbReference type="RuleBase" id="RU004447"/>
    </source>
</evidence>
<name>A0A7V5UF26_CALAY</name>
<dbReference type="AlphaFoldDB" id="A0A7V5UF26"/>
<organism evidence="6">
    <name type="scientific">Caldithrix abyssi</name>
    <dbReference type="NCBI Taxonomy" id="187145"/>
    <lineage>
        <taxon>Bacteria</taxon>
        <taxon>Pseudomonadati</taxon>
        <taxon>Calditrichota</taxon>
        <taxon>Calditrichia</taxon>
        <taxon>Calditrichales</taxon>
        <taxon>Calditrichaceae</taxon>
        <taxon>Caldithrix</taxon>
    </lineage>
</organism>
<dbReference type="InterPro" id="IPR007863">
    <property type="entry name" value="Peptidase_M16_C"/>
</dbReference>
<dbReference type="EMBL" id="DROD01000448">
    <property type="protein sequence ID" value="HHJ52859.1"/>
    <property type="molecule type" value="Genomic_DNA"/>
</dbReference>
<dbReference type="GO" id="GO:0046872">
    <property type="term" value="F:metal ion binding"/>
    <property type="evidence" value="ECO:0007669"/>
    <property type="project" value="InterPro"/>
</dbReference>
<dbReference type="InterPro" id="IPR011765">
    <property type="entry name" value="Pept_M16_N"/>
</dbReference>
<evidence type="ECO:0000313" key="6">
    <source>
        <dbReference type="EMBL" id="HHJ52859.1"/>
    </source>
</evidence>
<dbReference type="PANTHER" id="PTHR11851:SF49">
    <property type="entry name" value="MITOCHONDRIAL-PROCESSING PEPTIDASE SUBUNIT ALPHA"/>
    <property type="match status" value="1"/>
</dbReference>
<sequence length="411" mass="47220">MGTRIDKTVLANGLTVISQSVPAVRSVAVGIWIKTGTRYENKNNNGIAHFLEHMVFKGTENFSALRIAQALEEVGGSLNAYTSKELTVYYTHSLDSHLKKSVRLLADLVCRPLLREKDVQKEKSVVLEEISTVKDTPDELVFDLFHEKLFPEQSIGFPILGTEETVRSFSQDQIVDFWRRFYCPENMLLSAAGNLKHEQLVRWAESYFTFSNHCQPMKLPPPKAARHVRFEEKEAVNQSHICAGIEGLSYLSDERYQLVALNSYLGGGMSSRLFQVVREKYGLAYSVYSYADFYRDTGVLCFYMGTEKSRHRQAEELLFEEIERVRKKPLSKTTVSRLREQLKGNYLLGLESMHQRMSRMAKNELYYGRQISLDELIHQKIEAITPESLLEIARKIFIIDHFNIVELNPDA</sequence>
<dbReference type="Proteomes" id="UP000886124">
    <property type="component" value="Unassembled WGS sequence"/>
</dbReference>
<dbReference type="FunFam" id="3.30.830.10:FF:000008">
    <property type="entry name" value="Mitochondrial-processing peptidase subunit beta"/>
    <property type="match status" value="1"/>
</dbReference>
<gene>
    <name evidence="6" type="ORF">ENJ89_06665</name>
</gene>
<protein>
    <submittedName>
        <fullName evidence="6">Insulinase family protein</fullName>
    </submittedName>
</protein>
<evidence type="ECO:0000256" key="1">
    <source>
        <dbReference type="ARBA" id="ARBA00001947"/>
    </source>
</evidence>
<accession>A0A7V5UF26</accession>
<dbReference type="Pfam" id="PF00675">
    <property type="entry name" value="Peptidase_M16"/>
    <property type="match status" value="1"/>
</dbReference>
<evidence type="ECO:0000259" key="4">
    <source>
        <dbReference type="Pfam" id="PF00675"/>
    </source>
</evidence>
<proteinExistence type="inferred from homology"/>
<dbReference type="Gene3D" id="3.30.830.10">
    <property type="entry name" value="Metalloenzyme, LuxS/M16 peptidase-like"/>
    <property type="match status" value="2"/>
</dbReference>
<dbReference type="InterPro" id="IPR011249">
    <property type="entry name" value="Metalloenz_LuxS/M16"/>
</dbReference>